<proteinExistence type="predicted"/>
<reference evidence="2" key="2">
    <citation type="journal article" date="2015" name="Data Brief">
        <title>Shoot transcriptome of the giant reed, Arundo donax.</title>
        <authorList>
            <person name="Barrero R.A."/>
            <person name="Guerrero F.D."/>
            <person name="Moolhuijzen P."/>
            <person name="Goolsby J.A."/>
            <person name="Tidwell J."/>
            <person name="Bellgard S.E."/>
            <person name="Bellgard M.I."/>
        </authorList>
    </citation>
    <scope>NUCLEOTIDE SEQUENCE</scope>
    <source>
        <tissue evidence="2">Shoot tissue taken approximately 20 cm above the soil surface</tissue>
    </source>
</reference>
<dbReference type="AlphaFoldDB" id="A0A0A9D0N0"/>
<organism evidence="2">
    <name type="scientific">Arundo donax</name>
    <name type="common">Giant reed</name>
    <name type="synonym">Donax arundinaceus</name>
    <dbReference type="NCBI Taxonomy" id="35708"/>
    <lineage>
        <taxon>Eukaryota</taxon>
        <taxon>Viridiplantae</taxon>
        <taxon>Streptophyta</taxon>
        <taxon>Embryophyta</taxon>
        <taxon>Tracheophyta</taxon>
        <taxon>Spermatophyta</taxon>
        <taxon>Magnoliopsida</taxon>
        <taxon>Liliopsida</taxon>
        <taxon>Poales</taxon>
        <taxon>Poaceae</taxon>
        <taxon>PACMAD clade</taxon>
        <taxon>Arundinoideae</taxon>
        <taxon>Arundineae</taxon>
        <taxon>Arundo</taxon>
    </lineage>
</organism>
<evidence type="ECO:0000256" key="1">
    <source>
        <dbReference type="SAM" id="MobiDB-lite"/>
    </source>
</evidence>
<evidence type="ECO:0000313" key="2">
    <source>
        <dbReference type="EMBL" id="JAD79190.1"/>
    </source>
</evidence>
<name>A0A0A9D0N0_ARUDO</name>
<sequence length="124" mass="13610">MPAFSPSVPCLMPTPIVARQRGTEFTNATKTKPHISIGNQWNLPCLSNPSLRCACHLLENRQGCQHRAASCLLGKDDSHKHDESLRGHGGDEKHVESEAKHVVLLARIVATRATNEPFNEALLP</sequence>
<protein>
    <submittedName>
        <fullName evidence="2">Uncharacterized protein</fullName>
    </submittedName>
</protein>
<dbReference type="EMBL" id="GBRH01218705">
    <property type="protein sequence ID" value="JAD79190.1"/>
    <property type="molecule type" value="Transcribed_RNA"/>
</dbReference>
<reference evidence="2" key="1">
    <citation type="submission" date="2014-09" db="EMBL/GenBank/DDBJ databases">
        <authorList>
            <person name="Magalhaes I.L.F."/>
            <person name="Oliveira U."/>
            <person name="Santos F.R."/>
            <person name="Vidigal T.H.D.A."/>
            <person name="Brescovit A.D."/>
            <person name="Santos A.J."/>
        </authorList>
    </citation>
    <scope>NUCLEOTIDE SEQUENCE</scope>
    <source>
        <tissue evidence="2">Shoot tissue taken approximately 20 cm above the soil surface</tissue>
    </source>
</reference>
<feature type="region of interest" description="Disordered" evidence="1">
    <location>
        <begin position="76"/>
        <end position="95"/>
    </location>
</feature>
<accession>A0A0A9D0N0</accession>